<dbReference type="PROSITE" id="PS50850">
    <property type="entry name" value="MFS"/>
    <property type="match status" value="1"/>
</dbReference>
<evidence type="ECO:0000313" key="9">
    <source>
        <dbReference type="Proteomes" id="UP001168540"/>
    </source>
</evidence>
<feature type="transmembrane region" description="Helical" evidence="6">
    <location>
        <begin position="396"/>
        <end position="413"/>
    </location>
</feature>
<dbReference type="PANTHER" id="PTHR42718">
    <property type="entry name" value="MAJOR FACILITATOR SUPERFAMILY MULTIDRUG TRANSPORTER MFSC"/>
    <property type="match status" value="1"/>
</dbReference>
<organism evidence="8 9">
    <name type="scientific">Crenobacter oryzisoli</name>
    <dbReference type="NCBI Taxonomy" id="3056844"/>
    <lineage>
        <taxon>Bacteria</taxon>
        <taxon>Pseudomonadati</taxon>
        <taxon>Pseudomonadota</taxon>
        <taxon>Betaproteobacteria</taxon>
        <taxon>Neisseriales</taxon>
        <taxon>Neisseriaceae</taxon>
        <taxon>Crenobacter</taxon>
    </lineage>
</organism>
<comment type="subcellular location">
    <subcellularLocation>
        <location evidence="1">Membrane</location>
        <topology evidence="1">Multi-pass membrane protein</topology>
    </subcellularLocation>
</comment>
<feature type="transmembrane region" description="Helical" evidence="6">
    <location>
        <begin position="299"/>
        <end position="317"/>
    </location>
</feature>
<feature type="transmembrane region" description="Helical" evidence="6">
    <location>
        <begin position="47"/>
        <end position="64"/>
    </location>
</feature>
<feature type="domain" description="Major facilitator superfamily (MFS) profile" evidence="7">
    <location>
        <begin position="7"/>
        <end position="454"/>
    </location>
</feature>
<evidence type="ECO:0000256" key="1">
    <source>
        <dbReference type="ARBA" id="ARBA00004141"/>
    </source>
</evidence>
<dbReference type="Gene3D" id="1.20.1250.20">
    <property type="entry name" value="MFS general substrate transporter like domains"/>
    <property type="match status" value="1"/>
</dbReference>
<keyword evidence="2" id="KW-0813">Transport</keyword>
<accession>A0ABT7XHZ8</accession>
<comment type="caution">
    <text evidence="8">The sequence shown here is derived from an EMBL/GenBank/DDBJ whole genome shotgun (WGS) entry which is preliminary data.</text>
</comment>
<evidence type="ECO:0000256" key="2">
    <source>
        <dbReference type="ARBA" id="ARBA00022448"/>
    </source>
</evidence>
<feature type="transmembrane region" description="Helical" evidence="6">
    <location>
        <begin position="76"/>
        <end position="99"/>
    </location>
</feature>
<dbReference type="InterPro" id="IPR011701">
    <property type="entry name" value="MFS"/>
</dbReference>
<dbReference type="InterPro" id="IPR020846">
    <property type="entry name" value="MFS_dom"/>
</dbReference>
<keyword evidence="9" id="KW-1185">Reference proteome</keyword>
<dbReference type="InterPro" id="IPR036259">
    <property type="entry name" value="MFS_trans_sf"/>
</dbReference>
<dbReference type="Pfam" id="PF07690">
    <property type="entry name" value="MFS_1"/>
    <property type="match status" value="1"/>
</dbReference>
<evidence type="ECO:0000256" key="5">
    <source>
        <dbReference type="ARBA" id="ARBA00023136"/>
    </source>
</evidence>
<feature type="transmembrane region" description="Helical" evidence="6">
    <location>
        <begin position="138"/>
        <end position="158"/>
    </location>
</feature>
<feature type="transmembrane region" description="Helical" evidence="6">
    <location>
        <begin position="433"/>
        <end position="449"/>
    </location>
</feature>
<feature type="transmembrane region" description="Helical" evidence="6">
    <location>
        <begin position="227"/>
        <end position="246"/>
    </location>
</feature>
<feature type="transmembrane region" description="Helical" evidence="6">
    <location>
        <begin position="196"/>
        <end position="215"/>
    </location>
</feature>
<evidence type="ECO:0000313" key="8">
    <source>
        <dbReference type="EMBL" id="MDN0073413.1"/>
    </source>
</evidence>
<name>A0ABT7XHZ8_9NEIS</name>
<feature type="transmembrane region" description="Helical" evidence="6">
    <location>
        <begin position="164"/>
        <end position="184"/>
    </location>
</feature>
<keyword evidence="5 6" id="KW-0472">Membrane</keyword>
<dbReference type="Proteomes" id="UP001168540">
    <property type="component" value="Unassembled WGS sequence"/>
</dbReference>
<evidence type="ECO:0000256" key="3">
    <source>
        <dbReference type="ARBA" id="ARBA00022692"/>
    </source>
</evidence>
<feature type="transmembrane region" description="Helical" evidence="6">
    <location>
        <begin position="258"/>
        <end position="279"/>
    </location>
</feature>
<evidence type="ECO:0000259" key="7">
    <source>
        <dbReference type="PROSITE" id="PS50850"/>
    </source>
</evidence>
<proteinExistence type="predicted"/>
<feature type="transmembrane region" description="Helical" evidence="6">
    <location>
        <begin position="329"/>
        <end position="348"/>
    </location>
</feature>
<evidence type="ECO:0000256" key="6">
    <source>
        <dbReference type="SAM" id="Phobius"/>
    </source>
</evidence>
<dbReference type="RefSeq" id="WP_289827934.1">
    <property type="nucleotide sequence ID" value="NZ_JAUEDK010000001.1"/>
</dbReference>
<evidence type="ECO:0000256" key="4">
    <source>
        <dbReference type="ARBA" id="ARBA00022989"/>
    </source>
</evidence>
<protein>
    <submittedName>
        <fullName evidence="8">MFS transporter</fullName>
    </submittedName>
</protein>
<dbReference type="PANTHER" id="PTHR42718:SF9">
    <property type="entry name" value="MAJOR FACILITATOR SUPERFAMILY MULTIDRUG TRANSPORTER MFSC"/>
    <property type="match status" value="1"/>
</dbReference>
<sequence>MNKYKHRLLTLTLIMLCAGIEFFGVQAYAFASQAIMSGLGLSRTQFALASTVYTVACILAIFQQQWLTERFGYRKFLLYSLLLYLIATLVCAQVVGLVSLCVARIFQGLGGGALFLSSRLMINVLLEEKDFFTGIKWMSHGILLVPVLAPLSTGWIVSLLGWQGMFYLLALLIVPALLLAPLALKRYRPTDLSRGHSPIAALAFAFAVFALEFTIQEYVWLAEQPRWLHVLVLVMIVFGALGFLYAQRDRVKWLEPGVINSRAFLVGGLLTFMFYLLIVQFHYLMPVFASSQGLSWQESGGLITLFNLCAYGCFHLYNRTKLHLTSTRAWTSIGALGMGLGCLLMYAFAPARHYAWYLLPLALQSGFAVFVIIPLSIHMLRDFTGSFYSHGYRTRLIMGKVAASLAITAAAVPIQHRVSDMGMTLFAATREQFLVMTALCALFLLMINIQRTLK</sequence>
<gene>
    <name evidence="8" type="ORF">QU481_00675</name>
</gene>
<feature type="transmembrane region" description="Helical" evidence="6">
    <location>
        <begin position="105"/>
        <end position="126"/>
    </location>
</feature>
<keyword evidence="3 6" id="KW-0812">Transmembrane</keyword>
<keyword evidence="4 6" id="KW-1133">Transmembrane helix</keyword>
<reference evidence="8" key="1">
    <citation type="submission" date="2023-06" db="EMBL/GenBank/DDBJ databases">
        <authorList>
            <person name="Zhang S."/>
        </authorList>
    </citation>
    <scope>NUCLEOTIDE SEQUENCE</scope>
    <source>
        <strain evidence="8">SG2303</strain>
    </source>
</reference>
<feature type="transmembrane region" description="Helical" evidence="6">
    <location>
        <begin position="354"/>
        <end position="375"/>
    </location>
</feature>
<dbReference type="EMBL" id="JAUEDK010000001">
    <property type="protein sequence ID" value="MDN0073413.1"/>
    <property type="molecule type" value="Genomic_DNA"/>
</dbReference>
<dbReference type="SUPFAM" id="SSF103473">
    <property type="entry name" value="MFS general substrate transporter"/>
    <property type="match status" value="1"/>
</dbReference>